<feature type="transmembrane region" description="Helical" evidence="1">
    <location>
        <begin position="150"/>
        <end position="171"/>
    </location>
</feature>
<reference evidence="2" key="1">
    <citation type="submission" date="2022-12" db="EMBL/GenBank/DDBJ databases">
        <authorList>
            <person name="Petersen C."/>
        </authorList>
    </citation>
    <scope>NUCLEOTIDE SEQUENCE</scope>
    <source>
        <strain evidence="2">IBT 16125</strain>
    </source>
</reference>
<comment type="caution">
    <text evidence="2">The sequence shown here is derived from an EMBL/GenBank/DDBJ whole genome shotgun (WGS) entry which is preliminary data.</text>
</comment>
<dbReference type="EMBL" id="JAPVEA010000006">
    <property type="protein sequence ID" value="KAJ5450660.1"/>
    <property type="molecule type" value="Genomic_DNA"/>
</dbReference>
<name>A0AAD6C632_9EURO</name>
<feature type="transmembrane region" description="Helical" evidence="1">
    <location>
        <begin position="561"/>
        <end position="582"/>
    </location>
</feature>
<dbReference type="PANTHER" id="PTHR37544:SF1">
    <property type="entry name" value="PHOSPHORIBOSYLAMINOIMIDAZOLE-SUCCINOCARBOXAMIDE SYNTHASE"/>
    <property type="match status" value="1"/>
</dbReference>
<accession>A0AAD6C632</accession>
<evidence type="ECO:0000313" key="3">
    <source>
        <dbReference type="Proteomes" id="UP001213681"/>
    </source>
</evidence>
<reference evidence="2" key="2">
    <citation type="journal article" date="2023" name="IMA Fungus">
        <title>Comparative genomic study of the Penicillium genus elucidates a diverse pangenome and 15 lateral gene transfer events.</title>
        <authorList>
            <person name="Petersen C."/>
            <person name="Sorensen T."/>
            <person name="Nielsen M.R."/>
            <person name="Sondergaard T.E."/>
            <person name="Sorensen J.L."/>
            <person name="Fitzpatrick D.A."/>
            <person name="Frisvad J.C."/>
            <person name="Nielsen K.L."/>
        </authorList>
    </citation>
    <scope>NUCLEOTIDE SEQUENCE</scope>
    <source>
        <strain evidence="2">IBT 16125</strain>
    </source>
</reference>
<protein>
    <recommendedName>
        <fullName evidence="4">Transmembrane protein</fullName>
    </recommendedName>
</protein>
<gene>
    <name evidence="2" type="ORF">N7458_007109</name>
</gene>
<proteinExistence type="predicted"/>
<dbReference type="RefSeq" id="XP_056766195.1">
    <property type="nucleotide sequence ID" value="XM_056910491.1"/>
</dbReference>
<feature type="transmembrane region" description="Helical" evidence="1">
    <location>
        <begin position="191"/>
        <end position="211"/>
    </location>
</feature>
<dbReference type="PANTHER" id="PTHR37544">
    <property type="entry name" value="SPRAY-RELATED"/>
    <property type="match status" value="1"/>
</dbReference>
<dbReference type="Pfam" id="PF11915">
    <property type="entry name" value="DUF3433"/>
    <property type="match status" value="1"/>
</dbReference>
<keyword evidence="1" id="KW-1133">Transmembrane helix</keyword>
<evidence type="ECO:0008006" key="4">
    <source>
        <dbReference type="Google" id="ProtNLM"/>
    </source>
</evidence>
<organism evidence="2 3">
    <name type="scientific">Penicillium daleae</name>
    <dbReference type="NCBI Taxonomy" id="63821"/>
    <lineage>
        <taxon>Eukaryota</taxon>
        <taxon>Fungi</taxon>
        <taxon>Dikarya</taxon>
        <taxon>Ascomycota</taxon>
        <taxon>Pezizomycotina</taxon>
        <taxon>Eurotiomycetes</taxon>
        <taxon>Eurotiomycetidae</taxon>
        <taxon>Eurotiales</taxon>
        <taxon>Aspergillaceae</taxon>
        <taxon>Penicillium</taxon>
    </lineage>
</organism>
<feature type="transmembrane region" description="Helical" evidence="1">
    <location>
        <begin position="258"/>
        <end position="281"/>
    </location>
</feature>
<sequence>MRVPYLTNREKIEQGILKGMKSQECRWRPGYLQRRVLIAFIIVFCAVIEALEVLNHVSQVNFGIVSSVTRNHSFKGLWNPASIFGIASMLSNGRSLTQSLVGTSAVTLDGLQARLAKMQYVCQVTTEGRLSIRAITNDRSAQISAPFPNLICRGAIFLASALVAIALEIVLRISRANIGLGNVNNNDYLHYVWTVVPSLVMVAIGLAFGSIDFNTRTSAPYAQLRRSKGATFEQFMTVDFQNSLTTTIVVNSIQMKQFAVTLTTGAAFLTSFLTIVASGLWSPIEVPQKVATNVTREDTFDRYLSNHNMSTVDYDTVSGLTISRFLLRDKVPYPKDTPPNLLDESFIDLWVPTLRGAPFLDPGSFCEVCMLREGNGTFGGAYMLMCSVENEPNSYLKPAHPVMAYVWGQSLNGSLQHIASLTCAATAEVVNTWTRFRLPDFDIPDDHPPVPDESSATLAVNQFVPVSSLVSSNNDGSISVTLDSFFQHLTTGRYAIPEESLRNVHDVDKDVKAIKFQSNIMTAQEFNIMRTTNTSRDVTYAGEVTVPNRLRLIQDAVSTRVLEALLAVILILGISGSVLMNIDHILPKNPSRIAAVASLLAESNFLGWFRTIGSDPNDISLGRKFFSQYRFFIGRPSDSSDQNLSSLKDNRNIDDFTIYLGGPVKEKCWNDKFRRKTWLDLTVQLRSLPVRISSLRV</sequence>
<dbReference type="InterPro" id="IPR021840">
    <property type="entry name" value="DUF3433"/>
</dbReference>
<keyword evidence="3" id="KW-1185">Reference proteome</keyword>
<dbReference type="Proteomes" id="UP001213681">
    <property type="component" value="Unassembled WGS sequence"/>
</dbReference>
<keyword evidence="1" id="KW-0472">Membrane</keyword>
<evidence type="ECO:0000313" key="2">
    <source>
        <dbReference type="EMBL" id="KAJ5450660.1"/>
    </source>
</evidence>
<evidence type="ECO:0000256" key="1">
    <source>
        <dbReference type="SAM" id="Phobius"/>
    </source>
</evidence>
<feature type="transmembrane region" description="Helical" evidence="1">
    <location>
        <begin position="36"/>
        <end position="57"/>
    </location>
</feature>
<dbReference type="GeneID" id="81600734"/>
<keyword evidence="1" id="KW-0812">Transmembrane</keyword>
<dbReference type="AlphaFoldDB" id="A0AAD6C632"/>